<dbReference type="InterPro" id="IPR050921">
    <property type="entry name" value="T4SS_GSP_E_ATPase"/>
</dbReference>
<dbReference type="NCBIfam" id="TIGR02788">
    <property type="entry name" value="VirB11"/>
    <property type="match status" value="1"/>
</dbReference>
<comment type="caution">
    <text evidence="3">The sequence shown here is derived from an EMBL/GenBank/DDBJ whole genome shotgun (WGS) entry which is preliminary data.</text>
</comment>
<keyword evidence="4" id="KW-1185">Reference proteome</keyword>
<evidence type="ECO:0000313" key="4">
    <source>
        <dbReference type="Proteomes" id="UP000245086"/>
    </source>
</evidence>
<dbReference type="Pfam" id="PF00437">
    <property type="entry name" value="T2SSE"/>
    <property type="match status" value="1"/>
</dbReference>
<name>A0A2P2E6Z2_9PROT</name>
<dbReference type="OrthoDB" id="9810761at2"/>
<dbReference type="GO" id="GO:0044097">
    <property type="term" value="P:secretion by the type IV secretion system"/>
    <property type="evidence" value="ECO:0007669"/>
    <property type="project" value="InterPro"/>
</dbReference>
<dbReference type="PANTHER" id="PTHR30486">
    <property type="entry name" value="TWITCHING MOTILITY PROTEIN PILT"/>
    <property type="match status" value="1"/>
</dbReference>
<gene>
    <name evidence="3" type="ORF">PbB2_00483</name>
</gene>
<sequence length="335" mass="35991">MTAPAGAPQALGGVYLSAFLEPLAVWLRRPDVTDILVNRPGEVWVESVTGGIVRHEAPDVTQLNLTRLAAQIARISKQGVSREHPLLSASLPTGERIQIVLPPATRGEVALAIRKHVLTDLTLDDYVSTGALAHIVGAGGTQAAPDPHAELKACLASGNVTAFLRLAVRQRRNIVVSGGTGTGKTTFLNALLKEIDLEERLVLIEDAAEIRLLHQNAVGLVAVKGQTGEARVDVDDLLQAALRMRPDRIIVGELRGKEAFTFLRAINTGHPGSVTTLHADTPDGALEQLALMALQTGTAMTHADILAYVRSVVDVIVQLERTQGRRQVREIRLLR</sequence>
<comment type="similarity">
    <text evidence="1">Belongs to the GSP E family.</text>
</comment>
<feature type="domain" description="AAA+ ATPase" evidence="2">
    <location>
        <begin position="170"/>
        <end position="319"/>
    </location>
</feature>
<dbReference type="PANTHER" id="PTHR30486:SF6">
    <property type="entry name" value="TYPE IV PILUS RETRACTATION ATPASE PILT"/>
    <property type="match status" value="1"/>
</dbReference>
<dbReference type="Gene3D" id="3.30.450.90">
    <property type="match status" value="1"/>
</dbReference>
<dbReference type="InterPro" id="IPR014155">
    <property type="entry name" value="VirB11"/>
</dbReference>
<dbReference type="Gene3D" id="3.40.50.300">
    <property type="entry name" value="P-loop containing nucleotide triphosphate hydrolases"/>
    <property type="match status" value="1"/>
</dbReference>
<dbReference type="SUPFAM" id="SSF52540">
    <property type="entry name" value="P-loop containing nucleoside triphosphate hydrolases"/>
    <property type="match status" value="1"/>
</dbReference>
<proteinExistence type="inferred from homology"/>
<dbReference type="Proteomes" id="UP000245086">
    <property type="component" value="Unassembled WGS sequence"/>
</dbReference>
<dbReference type="EMBL" id="BFBR01000001">
    <property type="protein sequence ID" value="GBF56826.1"/>
    <property type="molecule type" value="Genomic_DNA"/>
</dbReference>
<dbReference type="GO" id="GO:0043684">
    <property type="term" value="C:type IV secretion system complex"/>
    <property type="evidence" value="ECO:0007669"/>
    <property type="project" value="InterPro"/>
</dbReference>
<dbReference type="InterPro" id="IPR027417">
    <property type="entry name" value="P-loop_NTPase"/>
</dbReference>
<evidence type="ECO:0000259" key="2">
    <source>
        <dbReference type="SMART" id="SM00382"/>
    </source>
</evidence>
<dbReference type="InterPro" id="IPR003593">
    <property type="entry name" value="AAA+_ATPase"/>
</dbReference>
<dbReference type="AlphaFoldDB" id="A0A2P2E6Z2"/>
<dbReference type="RefSeq" id="WP_108983673.1">
    <property type="nucleotide sequence ID" value="NZ_BFBR01000001.1"/>
</dbReference>
<dbReference type="InterPro" id="IPR001482">
    <property type="entry name" value="T2SS/T4SS_dom"/>
</dbReference>
<dbReference type="GO" id="GO:0016887">
    <property type="term" value="F:ATP hydrolysis activity"/>
    <property type="evidence" value="ECO:0007669"/>
    <property type="project" value="InterPro"/>
</dbReference>
<organism evidence="3 4">
    <name type="scientific">Candidatus Phycosocius bacilliformis</name>
    <dbReference type="NCBI Taxonomy" id="1445552"/>
    <lineage>
        <taxon>Bacteria</taxon>
        <taxon>Pseudomonadati</taxon>
        <taxon>Pseudomonadota</taxon>
        <taxon>Alphaproteobacteria</taxon>
        <taxon>Caulobacterales</taxon>
        <taxon>Caulobacterales incertae sedis</taxon>
        <taxon>Candidatus Phycosocius</taxon>
    </lineage>
</organism>
<reference evidence="3 4" key="1">
    <citation type="journal article" date="2018" name="Genome Announc.">
        <title>Draft Genome Sequence of "Candidatus Phycosocius bacilliformis," an Alphaproteobacterial Ectosymbiont of the Hydrocarbon-Producing Green Alga Botryococcus braunii.</title>
        <authorList>
            <person name="Tanabe Y."/>
            <person name="Yamaguchi H."/>
            <person name="Watanabe M.M."/>
        </authorList>
    </citation>
    <scope>NUCLEOTIDE SEQUENCE [LARGE SCALE GENOMIC DNA]</scope>
    <source>
        <strain evidence="3 4">BOTRYCO-2</strain>
    </source>
</reference>
<dbReference type="SMART" id="SM00382">
    <property type="entry name" value="AAA"/>
    <property type="match status" value="1"/>
</dbReference>
<evidence type="ECO:0000256" key="1">
    <source>
        <dbReference type="ARBA" id="ARBA00006611"/>
    </source>
</evidence>
<dbReference type="CDD" id="cd01130">
    <property type="entry name" value="VirB11-like_ATPase"/>
    <property type="match status" value="1"/>
</dbReference>
<evidence type="ECO:0000313" key="3">
    <source>
        <dbReference type="EMBL" id="GBF56826.1"/>
    </source>
</evidence>
<accession>A0A2P2E6Z2</accession>
<protein>
    <submittedName>
        <fullName evidence="3">Type IV secretion system protein VirB11</fullName>
    </submittedName>
</protein>